<organism evidence="1 2">
    <name type="scientific">Trichinella pseudospiralis</name>
    <name type="common">Parasitic roundworm</name>
    <dbReference type="NCBI Taxonomy" id="6337"/>
    <lineage>
        <taxon>Eukaryota</taxon>
        <taxon>Metazoa</taxon>
        <taxon>Ecdysozoa</taxon>
        <taxon>Nematoda</taxon>
        <taxon>Enoplea</taxon>
        <taxon>Dorylaimia</taxon>
        <taxon>Trichinellida</taxon>
        <taxon>Trichinellidae</taxon>
        <taxon>Trichinella</taxon>
    </lineage>
</organism>
<sequence>MKQQQQQQQQQQLVGNVIIRCCCCCSTSSFSIVNLSPMRTSITASSIVGCSASSEIVRESLQQNANLTVRDQRNRTVDALSLSDVYIMAYNDHNSYYSLDVTGAQAASPRALSLTIQLKVKPEFIQADRKATRNAGPNPPNYAHTLIVLLLAFSKIATN</sequence>
<evidence type="ECO:0000313" key="2">
    <source>
        <dbReference type="Proteomes" id="UP000054815"/>
    </source>
</evidence>
<proteinExistence type="predicted"/>
<reference evidence="1 2" key="1">
    <citation type="submission" date="2015-01" db="EMBL/GenBank/DDBJ databases">
        <title>Evolution of Trichinella species and genotypes.</title>
        <authorList>
            <person name="Korhonen P.K."/>
            <person name="Edoardo P."/>
            <person name="Giuseppe L.R."/>
            <person name="Gasser R.B."/>
        </authorList>
    </citation>
    <scope>NUCLEOTIDE SEQUENCE [LARGE SCALE GENOMIC DNA]</scope>
    <source>
        <strain evidence="1">ISS141</strain>
    </source>
</reference>
<protein>
    <submittedName>
        <fullName evidence="1">Uncharacterized protein</fullName>
    </submittedName>
</protein>
<accession>A0A0V0XST1</accession>
<dbReference type="AlphaFoldDB" id="A0A0V0XST1"/>
<dbReference type="EMBL" id="JYDU01000145">
    <property type="protein sequence ID" value="KRX91140.1"/>
    <property type="molecule type" value="Genomic_DNA"/>
</dbReference>
<evidence type="ECO:0000313" key="1">
    <source>
        <dbReference type="EMBL" id="KRX91140.1"/>
    </source>
</evidence>
<gene>
    <name evidence="1" type="ORF">T4E_1990</name>
</gene>
<comment type="caution">
    <text evidence="1">The sequence shown here is derived from an EMBL/GenBank/DDBJ whole genome shotgun (WGS) entry which is preliminary data.</text>
</comment>
<name>A0A0V0XST1_TRIPS</name>
<dbReference type="Proteomes" id="UP000054815">
    <property type="component" value="Unassembled WGS sequence"/>
</dbReference>